<keyword evidence="3" id="KW-0511">Multifunctional enzyme</keyword>
<evidence type="ECO:0000259" key="5">
    <source>
        <dbReference type="Pfam" id="PF02441"/>
    </source>
</evidence>
<comment type="caution">
    <text evidence="7">The sequence shown here is derived from an EMBL/GenBank/DDBJ whole genome shotgun (WGS) entry which is preliminary data.</text>
</comment>
<comment type="pathway">
    <text evidence="3 4">Cofactor biosynthesis; coenzyme A biosynthesis; CoA from (R)-pantothenate: step 3/5.</text>
</comment>
<feature type="domain" description="DNA/pantothenate metabolism flavoprotein C-terminal" evidence="6">
    <location>
        <begin position="199"/>
        <end position="412"/>
    </location>
</feature>
<dbReference type="Pfam" id="PF02441">
    <property type="entry name" value="Flavoprotein"/>
    <property type="match status" value="1"/>
</dbReference>
<evidence type="ECO:0000256" key="2">
    <source>
        <dbReference type="ARBA" id="ARBA00023239"/>
    </source>
</evidence>
<feature type="domain" description="Flavoprotein" evidence="5">
    <location>
        <begin position="17"/>
        <end position="188"/>
    </location>
</feature>
<keyword evidence="3 4" id="KW-0436">Ligase</keyword>
<evidence type="ECO:0000313" key="7">
    <source>
        <dbReference type="EMBL" id="TSA86570.1"/>
    </source>
</evidence>
<dbReference type="UniPathway" id="UPA00241">
    <property type="reaction ID" value="UER00353"/>
</dbReference>
<dbReference type="EC" id="6.3.2.5" evidence="3"/>
<keyword evidence="3 4" id="KW-0288">FMN</keyword>
<keyword evidence="3" id="KW-0460">Magnesium</keyword>
<dbReference type="PANTHER" id="PTHR14359">
    <property type="entry name" value="HOMO-OLIGOMERIC FLAVIN CONTAINING CYS DECARBOXYLASE FAMILY"/>
    <property type="match status" value="1"/>
</dbReference>
<feature type="region of interest" description="Phosphopantothenoylcysteine decarboxylase" evidence="3">
    <location>
        <begin position="1"/>
        <end position="203"/>
    </location>
</feature>
<dbReference type="Gene3D" id="3.40.50.1950">
    <property type="entry name" value="Flavin prenyltransferase-like"/>
    <property type="match status" value="1"/>
</dbReference>
<dbReference type="AlphaFoldDB" id="A0A553V2B8"/>
<evidence type="ECO:0000256" key="4">
    <source>
        <dbReference type="RuleBase" id="RU364078"/>
    </source>
</evidence>
<reference evidence="7 8" key="1">
    <citation type="submission" date="2019-07" db="EMBL/GenBank/DDBJ databases">
        <title>Helicobacter labacensis sp. nov., Helicobacter mehlei sp. nov. and Helicobacter vulpis sp. nov., isolated from gastric mucosa of red fox (Vulpis vulpis).</title>
        <authorList>
            <person name="Kusar D."/>
            <person name="Gruntar I."/>
            <person name="Pate M."/>
            <person name="Zajc U."/>
            <person name="Ocepek M."/>
        </authorList>
    </citation>
    <scope>NUCLEOTIDE SEQUENCE [LARGE SCALE GENOMIC DNA]</scope>
    <source>
        <strain evidence="7 8">L8b</strain>
    </source>
</reference>
<dbReference type="Gene3D" id="3.40.50.10300">
    <property type="entry name" value="CoaB-like"/>
    <property type="match status" value="1"/>
</dbReference>
<feature type="binding site" evidence="3">
    <location>
        <position position="361"/>
    </location>
    <ligand>
        <name>CTP</name>
        <dbReference type="ChEBI" id="CHEBI:37563"/>
    </ligand>
</feature>
<feature type="active site" description="Proton donor" evidence="3">
    <location>
        <position position="171"/>
    </location>
</feature>
<dbReference type="GO" id="GO:0004633">
    <property type="term" value="F:phosphopantothenoylcysteine decarboxylase activity"/>
    <property type="evidence" value="ECO:0007669"/>
    <property type="project" value="UniProtKB-UniRule"/>
</dbReference>
<feature type="binding site" evidence="3">
    <location>
        <position position="304"/>
    </location>
    <ligand>
        <name>CTP</name>
        <dbReference type="ChEBI" id="CHEBI:37563"/>
    </ligand>
</feature>
<dbReference type="GO" id="GO:0071513">
    <property type="term" value="C:phosphopantothenoylcysteine decarboxylase complex"/>
    <property type="evidence" value="ECO:0007669"/>
    <property type="project" value="TreeGrafter"/>
</dbReference>
<dbReference type="EMBL" id="VKGC01000002">
    <property type="protein sequence ID" value="TSA86570.1"/>
    <property type="molecule type" value="Genomic_DNA"/>
</dbReference>
<dbReference type="SUPFAM" id="SSF52507">
    <property type="entry name" value="Homo-oligomeric flavin-containing Cys decarboxylases, HFCD"/>
    <property type="match status" value="1"/>
</dbReference>
<evidence type="ECO:0000256" key="3">
    <source>
        <dbReference type="HAMAP-Rule" id="MF_02225"/>
    </source>
</evidence>
<dbReference type="HAMAP" id="MF_02225">
    <property type="entry name" value="CoaBC"/>
    <property type="match status" value="1"/>
</dbReference>
<comment type="catalytic activity">
    <reaction evidence="3 4">
        <text>(R)-4'-phosphopantothenate + L-cysteine + CTP = N-[(R)-4-phosphopantothenoyl]-L-cysteine + CMP + diphosphate + H(+)</text>
        <dbReference type="Rhea" id="RHEA:19397"/>
        <dbReference type="ChEBI" id="CHEBI:10986"/>
        <dbReference type="ChEBI" id="CHEBI:15378"/>
        <dbReference type="ChEBI" id="CHEBI:33019"/>
        <dbReference type="ChEBI" id="CHEBI:35235"/>
        <dbReference type="ChEBI" id="CHEBI:37563"/>
        <dbReference type="ChEBI" id="CHEBI:59458"/>
        <dbReference type="ChEBI" id="CHEBI:60377"/>
        <dbReference type="EC" id="6.3.2.5"/>
    </reaction>
</comment>
<dbReference type="GO" id="GO:0015937">
    <property type="term" value="P:coenzyme A biosynthetic process"/>
    <property type="evidence" value="ECO:0007669"/>
    <property type="project" value="UniProtKB-UniRule"/>
</dbReference>
<dbReference type="Proteomes" id="UP000319322">
    <property type="component" value="Unassembled WGS sequence"/>
</dbReference>
<dbReference type="GO" id="GO:0010181">
    <property type="term" value="F:FMN binding"/>
    <property type="evidence" value="ECO:0007669"/>
    <property type="project" value="UniProtKB-UniRule"/>
</dbReference>
<dbReference type="EC" id="4.1.1.36" evidence="3"/>
<evidence type="ECO:0000259" key="6">
    <source>
        <dbReference type="Pfam" id="PF04127"/>
    </source>
</evidence>
<comment type="similarity">
    <text evidence="3 4">In the C-terminal section; belongs to the PPC synthetase family.</text>
</comment>
<comment type="cofactor">
    <cofactor evidence="3">
        <name>FMN</name>
        <dbReference type="ChEBI" id="CHEBI:58210"/>
    </cofactor>
    <text evidence="3">Binds 1 FMN per subunit.</text>
</comment>
<dbReference type="InterPro" id="IPR007085">
    <property type="entry name" value="DNA/pantothenate-metab_flavo_C"/>
</dbReference>
<dbReference type="InterPro" id="IPR035929">
    <property type="entry name" value="CoaB-like_sf"/>
</dbReference>
<keyword evidence="2 3" id="KW-0456">Lyase</keyword>
<dbReference type="GO" id="GO:0046872">
    <property type="term" value="F:metal ion binding"/>
    <property type="evidence" value="ECO:0007669"/>
    <property type="project" value="UniProtKB-KW"/>
</dbReference>
<dbReference type="GO" id="GO:0015941">
    <property type="term" value="P:pantothenate catabolic process"/>
    <property type="evidence" value="ECO:0007669"/>
    <property type="project" value="InterPro"/>
</dbReference>
<keyword evidence="3" id="KW-0479">Metal-binding</keyword>
<dbReference type="RefSeq" id="WP_143928342.1">
    <property type="nucleotide sequence ID" value="NZ_VKGC01000002.1"/>
</dbReference>
<comment type="function">
    <text evidence="3">Catalyzes two sequential steps in the biosynthesis of coenzyme A. In the first step cysteine is conjugated to 4'-phosphopantothenate to form 4-phosphopantothenoylcysteine. In the second step the latter compound is decarboxylated to form 4'-phosphopantotheine.</text>
</comment>
<dbReference type="SUPFAM" id="SSF102645">
    <property type="entry name" value="CoaB-like"/>
    <property type="match status" value="1"/>
</dbReference>
<evidence type="ECO:0000313" key="8">
    <source>
        <dbReference type="Proteomes" id="UP000319322"/>
    </source>
</evidence>
<dbReference type="Pfam" id="PF04127">
    <property type="entry name" value="DFP"/>
    <property type="match status" value="1"/>
</dbReference>
<evidence type="ECO:0000256" key="1">
    <source>
        <dbReference type="ARBA" id="ARBA00022793"/>
    </source>
</evidence>
<feature type="binding site" evidence="3">
    <location>
        <position position="294"/>
    </location>
    <ligand>
        <name>CTP</name>
        <dbReference type="ChEBI" id="CHEBI:37563"/>
    </ligand>
</feature>
<feature type="region of interest" description="Phosphopantothenate--cysteine ligase" evidence="3">
    <location>
        <begin position="204"/>
        <end position="419"/>
    </location>
</feature>
<accession>A0A553V2B8</accession>
<name>A0A553V2B8_9HELI</name>
<gene>
    <name evidence="3 7" type="primary">coaBC</name>
    <name evidence="7" type="ORF">FNE76_01155</name>
</gene>
<dbReference type="InterPro" id="IPR036551">
    <property type="entry name" value="Flavin_trans-like"/>
</dbReference>
<dbReference type="PANTHER" id="PTHR14359:SF6">
    <property type="entry name" value="PHOSPHOPANTOTHENOYLCYSTEINE DECARBOXYLASE"/>
    <property type="match status" value="1"/>
</dbReference>
<proteinExistence type="inferred from homology"/>
<dbReference type="InterPro" id="IPR005252">
    <property type="entry name" value="CoaBC"/>
</dbReference>
<comment type="caution">
    <text evidence="3">Lacks conserved residue(s) required for the propagation of feature annotation.</text>
</comment>
<comment type="function">
    <text evidence="4">Catalyzes two steps in the biosynthesis of coenzyme A. In the first step cysteine is conjugated to 4'-phosphopantothenate to form 4-phosphopantothenoylcysteine, in the latter compound is decarboxylated to form 4'-phosphopantotheine.</text>
</comment>
<dbReference type="NCBIfam" id="TIGR00521">
    <property type="entry name" value="coaBC_dfp"/>
    <property type="match status" value="1"/>
</dbReference>
<keyword evidence="1 3" id="KW-0210">Decarboxylase</keyword>
<organism evidence="7 8">
    <name type="scientific">Helicobacter mehlei</name>
    <dbReference type="NCBI Taxonomy" id="2316080"/>
    <lineage>
        <taxon>Bacteria</taxon>
        <taxon>Pseudomonadati</taxon>
        <taxon>Campylobacterota</taxon>
        <taxon>Epsilonproteobacteria</taxon>
        <taxon>Campylobacterales</taxon>
        <taxon>Helicobacteraceae</taxon>
        <taxon>Helicobacter</taxon>
    </lineage>
</organism>
<keyword evidence="8" id="KW-1185">Reference proteome</keyword>
<protein>
    <recommendedName>
        <fullName evidence="3">Coenzyme A biosynthesis bifunctional protein CoaBC</fullName>
    </recommendedName>
    <alternativeName>
        <fullName evidence="3">DNA/pantothenate metabolism flavoprotein</fullName>
    </alternativeName>
    <alternativeName>
        <fullName evidence="3">Phosphopantothenoylcysteine synthetase/decarboxylase</fullName>
        <shortName evidence="3">PPCS-PPCDC</shortName>
    </alternativeName>
    <domain>
        <recommendedName>
            <fullName evidence="3">Phosphopantothenoylcysteine decarboxylase</fullName>
            <shortName evidence="3">PPC decarboxylase</shortName>
            <shortName evidence="3">PPC-DC</shortName>
            <ecNumber evidence="3">4.1.1.36</ecNumber>
        </recommendedName>
        <alternativeName>
            <fullName evidence="3">CoaC</fullName>
        </alternativeName>
    </domain>
    <domain>
        <recommendedName>
            <fullName evidence="3">Phosphopantothenate--cysteine ligase</fullName>
            <ecNumber evidence="3">6.3.2.5</ecNumber>
        </recommendedName>
        <alternativeName>
            <fullName evidence="3">CoaB</fullName>
        </alternativeName>
        <alternativeName>
            <fullName evidence="3">Phosphopantothenoylcysteine synthetase</fullName>
            <shortName evidence="3">PPC synthetase</shortName>
            <shortName evidence="3">PPC-S</shortName>
        </alternativeName>
    </domain>
</protein>
<keyword evidence="3 4" id="KW-0285">Flavoprotein</keyword>
<feature type="binding site" evidence="3">
    <location>
        <position position="336"/>
    </location>
    <ligand>
        <name>CTP</name>
        <dbReference type="ChEBI" id="CHEBI:37563"/>
    </ligand>
</feature>
<comment type="pathway">
    <text evidence="3 4">Cofactor biosynthesis; coenzyme A biosynthesis; CoA from (R)-pantothenate: step 2/5.</text>
</comment>
<reference evidence="7 8" key="3">
    <citation type="submission" date="2019-07" db="EMBL/GenBank/DDBJ databases">
        <authorList>
            <person name="Papic B."/>
        </authorList>
    </citation>
    <scope>NUCLEOTIDE SEQUENCE [LARGE SCALE GENOMIC DNA]</scope>
    <source>
        <strain evidence="7 8">L8b</strain>
    </source>
</reference>
<comment type="similarity">
    <text evidence="3 4">In the N-terminal section; belongs to the HFCD (homo-oligomeric flavin containing Cys decarboxylase) superfamily.</text>
</comment>
<comment type="catalytic activity">
    <reaction evidence="3 4">
        <text>N-[(R)-4-phosphopantothenoyl]-L-cysteine + H(+) = (R)-4'-phosphopantetheine + CO2</text>
        <dbReference type="Rhea" id="RHEA:16793"/>
        <dbReference type="ChEBI" id="CHEBI:15378"/>
        <dbReference type="ChEBI" id="CHEBI:16526"/>
        <dbReference type="ChEBI" id="CHEBI:59458"/>
        <dbReference type="ChEBI" id="CHEBI:61723"/>
        <dbReference type="EC" id="4.1.1.36"/>
    </reaction>
</comment>
<comment type="cofactor">
    <cofactor evidence="3">
        <name>Mg(2+)</name>
        <dbReference type="ChEBI" id="CHEBI:18420"/>
    </cofactor>
</comment>
<reference evidence="8" key="2">
    <citation type="submission" date="2019-07" db="EMBL/GenBank/DDBJ databases">
        <title>Helicobacter labacensis sp. nov., Helicobacter mehlei sp. nov. and Helicobacter vulpis sp. nov., isolated from gastric mucosa of red fox (Vulpis vulpis).</title>
        <authorList>
            <person name="Papic B."/>
        </authorList>
    </citation>
    <scope>NUCLEOTIDE SEQUENCE [LARGE SCALE GENOMIC DNA]</scope>
    <source>
        <strain evidence="8">L8b</strain>
    </source>
</reference>
<dbReference type="GO" id="GO:0004632">
    <property type="term" value="F:phosphopantothenate--cysteine ligase activity"/>
    <property type="evidence" value="ECO:0007669"/>
    <property type="project" value="UniProtKB-UniRule"/>
</dbReference>
<sequence length="419" mass="45360">MKTLDLLAQNALLKNRRILLLVSGSIAAYKSLDLARAFIKMGAKVKVVMSKQAMRFVTPLSFEALTHYPVLTHKSERWDLSNPNCPNHISYAKWAQVVLLAPASANTLAKLAHGLADSLLSAVFLASSAPKILAPSMNTQMLEARATQENLERLKSWGCIVVEPREDLLACNTQGKGAMADILDMVCASVQALYKNSFWAGKEVVVSGGGSLEKIDSVRYICNFSSGLQASTLALALYLQGAQVSLVASTFALELPAGIGCLSVQSGADYLQALQERANLQDPPFLFMAAAISDYKPATPHKGKLKKQDLGASWNLECVQNVDILASLKGFIKIGFKAEEEGTLAITNARKLLDSPKNGGKGCLAVCLNTLDCQPFGSAQNQMWLLSAQHSQRTNYLNKLTLSFEILNFVSQVCHAQSH</sequence>
<dbReference type="InterPro" id="IPR003382">
    <property type="entry name" value="Flavoprotein"/>
</dbReference>